<keyword evidence="12" id="KW-1185">Reference proteome</keyword>
<dbReference type="GO" id="GO:0003964">
    <property type="term" value="F:RNA-directed DNA polymerase activity"/>
    <property type="evidence" value="ECO:0007669"/>
    <property type="project" value="UniProtKB-KW"/>
</dbReference>
<dbReference type="AlphaFoldDB" id="A0AA38NXL9"/>
<keyword evidence="8" id="KW-0695">RNA-directed DNA polymerase</keyword>
<keyword evidence="1" id="KW-0548">Nucleotidyltransferase</keyword>
<dbReference type="GO" id="GO:0015074">
    <property type="term" value="P:DNA integration"/>
    <property type="evidence" value="ECO:0007669"/>
    <property type="project" value="UniProtKB-KW"/>
</dbReference>
<evidence type="ECO:0000256" key="6">
    <source>
        <dbReference type="ARBA" id="ARBA00022842"/>
    </source>
</evidence>
<evidence type="ECO:0000256" key="9">
    <source>
        <dbReference type="ARBA" id="ARBA00022932"/>
    </source>
</evidence>
<evidence type="ECO:0000256" key="5">
    <source>
        <dbReference type="ARBA" id="ARBA00022801"/>
    </source>
</evidence>
<evidence type="ECO:0000256" key="8">
    <source>
        <dbReference type="ARBA" id="ARBA00022918"/>
    </source>
</evidence>
<feature type="non-terminal residue" evidence="11">
    <location>
        <position position="1"/>
    </location>
</feature>
<dbReference type="GO" id="GO:0003887">
    <property type="term" value="F:DNA-directed DNA polymerase activity"/>
    <property type="evidence" value="ECO:0007669"/>
    <property type="project" value="UniProtKB-KW"/>
</dbReference>
<dbReference type="PANTHER" id="PTHR42648">
    <property type="entry name" value="TRANSPOSASE, PUTATIVE-RELATED"/>
    <property type="match status" value="1"/>
</dbReference>
<dbReference type="InterPro" id="IPR039537">
    <property type="entry name" value="Retrotran_Ty1/copia-like"/>
</dbReference>
<dbReference type="EMBL" id="MU806933">
    <property type="protein sequence ID" value="KAJ3832520.1"/>
    <property type="molecule type" value="Genomic_DNA"/>
</dbReference>
<evidence type="ECO:0000256" key="1">
    <source>
        <dbReference type="ARBA" id="ARBA00022695"/>
    </source>
</evidence>
<evidence type="ECO:0000256" key="4">
    <source>
        <dbReference type="ARBA" id="ARBA00022759"/>
    </source>
</evidence>
<keyword evidence="3" id="KW-0479">Metal-binding</keyword>
<keyword evidence="9" id="KW-0808">Transferase</keyword>
<gene>
    <name evidence="11" type="ORF">F5878DRAFT_504981</name>
</gene>
<sequence>LWHERFGHINASKTNDVLRGDYGSGLSDWNGEPMKVECTCCHMGKHTHSSHKGSSHPTSRPLELLVMDTCGPMPAQSSHGSTHFHLILDSHTCALDVAQLK</sequence>
<accession>A0AA38NXL9</accession>
<dbReference type="GO" id="GO:0016787">
    <property type="term" value="F:hydrolase activity"/>
    <property type="evidence" value="ECO:0007669"/>
    <property type="project" value="UniProtKB-KW"/>
</dbReference>
<evidence type="ECO:0000256" key="3">
    <source>
        <dbReference type="ARBA" id="ARBA00022723"/>
    </source>
</evidence>
<keyword evidence="2" id="KW-0540">Nuclease</keyword>
<dbReference type="PANTHER" id="PTHR42648:SF11">
    <property type="entry name" value="TRANSPOSON TY4-P GAG-POL POLYPROTEIN"/>
    <property type="match status" value="1"/>
</dbReference>
<proteinExistence type="predicted"/>
<keyword evidence="7" id="KW-0229">DNA integration</keyword>
<protein>
    <recommendedName>
        <fullName evidence="13">GAG-pre-integrase domain-containing protein</fullName>
    </recommendedName>
</protein>
<evidence type="ECO:0000256" key="2">
    <source>
        <dbReference type="ARBA" id="ARBA00022722"/>
    </source>
</evidence>
<comment type="caution">
    <text evidence="11">The sequence shown here is derived from an EMBL/GenBank/DDBJ whole genome shotgun (WGS) entry which is preliminary data.</text>
</comment>
<evidence type="ECO:0000256" key="7">
    <source>
        <dbReference type="ARBA" id="ARBA00022908"/>
    </source>
</evidence>
<evidence type="ECO:0000313" key="12">
    <source>
        <dbReference type="Proteomes" id="UP001163846"/>
    </source>
</evidence>
<dbReference type="Proteomes" id="UP001163846">
    <property type="component" value="Unassembled WGS sequence"/>
</dbReference>
<keyword evidence="6" id="KW-0460">Magnesium</keyword>
<dbReference type="GO" id="GO:0006310">
    <property type="term" value="P:DNA recombination"/>
    <property type="evidence" value="ECO:0007669"/>
    <property type="project" value="UniProtKB-KW"/>
</dbReference>
<name>A0AA38NXL9_9AGAR</name>
<evidence type="ECO:0000256" key="10">
    <source>
        <dbReference type="ARBA" id="ARBA00023172"/>
    </source>
</evidence>
<keyword evidence="4" id="KW-0255">Endonuclease</keyword>
<evidence type="ECO:0008006" key="13">
    <source>
        <dbReference type="Google" id="ProtNLM"/>
    </source>
</evidence>
<feature type="non-terminal residue" evidence="11">
    <location>
        <position position="101"/>
    </location>
</feature>
<dbReference type="GO" id="GO:0046872">
    <property type="term" value="F:metal ion binding"/>
    <property type="evidence" value="ECO:0007669"/>
    <property type="project" value="UniProtKB-KW"/>
</dbReference>
<dbReference type="GO" id="GO:0004519">
    <property type="term" value="F:endonuclease activity"/>
    <property type="evidence" value="ECO:0007669"/>
    <property type="project" value="UniProtKB-KW"/>
</dbReference>
<keyword evidence="10" id="KW-0233">DNA recombination</keyword>
<reference evidence="11" key="1">
    <citation type="submission" date="2022-08" db="EMBL/GenBank/DDBJ databases">
        <authorList>
            <consortium name="DOE Joint Genome Institute"/>
            <person name="Min B."/>
            <person name="Riley R."/>
            <person name="Sierra-Patev S."/>
            <person name="Naranjo-Ortiz M."/>
            <person name="Looney B."/>
            <person name="Konkel Z."/>
            <person name="Slot J.C."/>
            <person name="Sakamoto Y."/>
            <person name="Steenwyk J.L."/>
            <person name="Rokas A."/>
            <person name="Carro J."/>
            <person name="Camarero S."/>
            <person name="Ferreira P."/>
            <person name="Molpeceres G."/>
            <person name="Ruiz-Duenas F.J."/>
            <person name="Serrano A."/>
            <person name="Henrissat B."/>
            <person name="Drula E."/>
            <person name="Hughes K.W."/>
            <person name="Mata J.L."/>
            <person name="Ishikawa N.K."/>
            <person name="Vargas-Isla R."/>
            <person name="Ushijima S."/>
            <person name="Smith C.A."/>
            <person name="Ahrendt S."/>
            <person name="Andreopoulos W."/>
            <person name="He G."/>
            <person name="Labutti K."/>
            <person name="Lipzen A."/>
            <person name="Ng V."/>
            <person name="Sandor L."/>
            <person name="Barry K."/>
            <person name="Martinez A.T."/>
            <person name="Xiao Y."/>
            <person name="Gibbons J.G."/>
            <person name="Terashima K."/>
            <person name="Hibbett D.S."/>
            <person name="Grigoriev I.V."/>
        </authorList>
    </citation>
    <scope>NUCLEOTIDE SEQUENCE</scope>
    <source>
        <strain evidence="11">TFB9207</strain>
    </source>
</reference>
<keyword evidence="5" id="KW-0378">Hydrolase</keyword>
<organism evidence="11 12">
    <name type="scientific">Lentinula raphanica</name>
    <dbReference type="NCBI Taxonomy" id="153919"/>
    <lineage>
        <taxon>Eukaryota</taxon>
        <taxon>Fungi</taxon>
        <taxon>Dikarya</taxon>
        <taxon>Basidiomycota</taxon>
        <taxon>Agaricomycotina</taxon>
        <taxon>Agaricomycetes</taxon>
        <taxon>Agaricomycetidae</taxon>
        <taxon>Agaricales</taxon>
        <taxon>Marasmiineae</taxon>
        <taxon>Omphalotaceae</taxon>
        <taxon>Lentinula</taxon>
    </lineage>
</organism>
<evidence type="ECO:0000313" key="11">
    <source>
        <dbReference type="EMBL" id="KAJ3832520.1"/>
    </source>
</evidence>
<keyword evidence="9" id="KW-0239">DNA-directed DNA polymerase</keyword>